<sequence length="461" mass="50756">EKNITGIYFKEEKKRNYLTSNFASYFIGFTQQDDKGNQQGVMGIEEAFNDDLSGKNGSRSYEINSSLGDIKPGSVKETKPVNGEDIYTTLDSNLQFYLEELMDTVARDYSPEYATATLMEAKTGNILATSQRPSFELDTKNGVNDPNFNWRNILVEDVFEPGSTMKSMLIASALEEQKFDENELFRSGSIQIDDAKINDWNSGQGAGDMTFRQGLAWSSNVGMVQLQQRMPELWQEYLVKFGFGQSTNFGLTGEASGEIQNRTTVDQAMTAYGQGISVTNLQMLQAYSAIANGGNMLKPNIISKTVSADGKETITEPEVVGTPISSETADKVLEYMKDVTTDPKFGKGHEYAIEGLNVSAKTGTAEFFENGASSGFMAAAIRKAAKKREVKVTVKAASESQLDERANEIDYLLIGPHLSYMLNDIKEQMDGKNVKTAVIPQAIYGTLNGEKALDLILSLEE</sequence>
<dbReference type="EMBL" id="JACKWZ010001016">
    <property type="protein sequence ID" value="KAF9404318.1"/>
    <property type="molecule type" value="Genomic_DNA"/>
</dbReference>
<dbReference type="Proteomes" id="UP000648187">
    <property type="component" value="Unassembled WGS sequence"/>
</dbReference>
<dbReference type="InterPro" id="IPR036095">
    <property type="entry name" value="PTS_EIIB-like_sf"/>
</dbReference>
<dbReference type="InterPro" id="IPR005311">
    <property type="entry name" value="PBP_dimer"/>
</dbReference>
<accession>A0A835FZR9</accession>
<evidence type="ECO:0000256" key="8">
    <source>
        <dbReference type="ARBA" id="ARBA00022683"/>
    </source>
</evidence>
<evidence type="ECO:0000256" key="7">
    <source>
        <dbReference type="ARBA" id="ARBA00022679"/>
    </source>
</evidence>
<dbReference type="GO" id="GO:0008360">
    <property type="term" value="P:regulation of cell shape"/>
    <property type="evidence" value="ECO:0007669"/>
    <property type="project" value="UniProtKB-KW"/>
</dbReference>
<evidence type="ECO:0000256" key="16">
    <source>
        <dbReference type="ARBA" id="ARBA00023306"/>
    </source>
</evidence>
<gene>
    <name evidence="19" type="ORF">HW555_014393</name>
</gene>
<keyword evidence="9" id="KW-0812">Transmembrane</keyword>
<evidence type="ECO:0000256" key="13">
    <source>
        <dbReference type="ARBA" id="ARBA00022989"/>
    </source>
</evidence>
<feature type="non-terminal residue" evidence="19">
    <location>
        <position position="1"/>
    </location>
</feature>
<comment type="caution">
    <text evidence="19">The sequence shown here is derived from an EMBL/GenBank/DDBJ whole genome shotgun (WGS) entry which is preliminary data.</text>
</comment>
<keyword evidence="6" id="KW-0132">Cell division</keyword>
<keyword evidence="2" id="KW-0813">Transport</keyword>
<dbReference type="InterPro" id="IPR012338">
    <property type="entry name" value="Beta-lactam/transpept-like"/>
</dbReference>
<dbReference type="Gene3D" id="3.40.710.10">
    <property type="entry name" value="DD-peptidase/beta-lactamase superfamily"/>
    <property type="match status" value="1"/>
</dbReference>
<keyword evidence="8" id="KW-0598">Phosphotransferase system</keyword>
<keyword evidence="10" id="KW-0677">Repeat</keyword>
<dbReference type="PANTHER" id="PTHR30627:SF26">
    <property type="entry name" value="PENICILLIN-BINDING PROTEIN 2B"/>
    <property type="match status" value="1"/>
</dbReference>
<comment type="subcellular location">
    <subcellularLocation>
        <location evidence="1">Cell membrane</location>
        <topology evidence="1">Single-pass membrane protein</topology>
    </subcellularLocation>
</comment>
<dbReference type="Pfam" id="PF00905">
    <property type="entry name" value="Transpeptidase"/>
    <property type="match status" value="1"/>
</dbReference>
<dbReference type="SUPFAM" id="SSF56601">
    <property type="entry name" value="beta-lactamase/transpeptidase-like"/>
    <property type="match status" value="1"/>
</dbReference>
<protein>
    <recommendedName>
        <fullName evidence="18">PTS EIIB type-3 domain-containing protein</fullName>
    </recommendedName>
</protein>
<evidence type="ECO:0000313" key="20">
    <source>
        <dbReference type="Proteomes" id="UP000648187"/>
    </source>
</evidence>
<feature type="domain" description="PTS EIIB type-3" evidence="18">
    <location>
        <begin position="361"/>
        <end position="461"/>
    </location>
</feature>
<evidence type="ECO:0000256" key="3">
    <source>
        <dbReference type="ARBA" id="ARBA00022475"/>
    </source>
</evidence>
<keyword evidence="12" id="KW-0573">Peptidoglycan synthesis</keyword>
<dbReference type="GO" id="GO:0008982">
    <property type="term" value="F:protein-N(PI)-phosphohistidine-sugar phosphotransferase activity"/>
    <property type="evidence" value="ECO:0007669"/>
    <property type="project" value="InterPro"/>
</dbReference>
<dbReference type="GO" id="GO:0071555">
    <property type="term" value="P:cell wall organization"/>
    <property type="evidence" value="ECO:0007669"/>
    <property type="project" value="UniProtKB-KW"/>
</dbReference>
<dbReference type="InterPro" id="IPR050515">
    <property type="entry name" value="Beta-lactam/transpept"/>
</dbReference>
<evidence type="ECO:0000256" key="1">
    <source>
        <dbReference type="ARBA" id="ARBA00004162"/>
    </source>
</evidence>
<name>A0A835FZR9_SPOEX</name>
<dbReference type="AlphaFoldDB" id="A0A835FZR9"/>
<dbReference type="GO" id="GO:0016301">
    <property type="term" value="F:kinase activity"/>
    <property type="evidence" value="ECO:0007669"/>
    <property type="project" value="UniProtKB-KW"/>
</dbReference>
<evidence type="ECO:0000256" key="14">
    <source>
        <dbReference type="ARBA" id="ARBA00023136"/>
    </source>
</evidence>
<keyword evidence="15" id="KW-0046">Antibiotic resistance</keyword>
<keyword evidence="17" id="KW-0961">Cell wall biogenesis/degradation</keyword>
<proteinExistence type="predicted"/>
<evidence type="ECO:0000256" key="5">
    <source>
        <dbReference type="ARBA" id="ARBA00022597"/>
    </source>
</evidence>
<dbReference type="SUPFAM" id="SSF52794">
    <property type="entry name" value="PTS system IIB component-like"/>
    <property type="match status" value="1"/>
</dbReference>
<evidence type="ECO:0000256" key="12">
    <source>
        <dbReference type="ARBA" id="ARBA00022984"/>
    </source>
</evidence>
<evidence type="ECO:0000256" key="10">
    <source>
        <dbReference type="ARBA" id="ARBA00022737"/>
    </source>
</evidence>
<dbReference type="GO" id="GO:0008658">
    <property type="term" value="F:penicillin binding"/>
    <property type="evidence" value="ECO:0007669"/>
    <property type="project" value="InterPro"/>
</dbReference>
<evidence type="ECO:0000256" key="9">
    <source>
        <dbReference type="ARBA" id="ARBA00022692"/>
    </source>
</evidence>
<evidence type="ECO:0000313" key="19">
    <source>
        <dbReference type="EMBL" id="KAF9404318.1"/>
    </source>
</evidence>
<evidence type="ECO:0000256" key="15">
    <source>
        <dbReference type="ARBA" id="ARBA00023251"/>
    </source>
</evidence>
<keyword evidence="11" id="KW-0133">Cell shape</keyword>
<dbReference type="FunFam" id="3.40.710.10:FF:000095">
    <property type="entry name" value="Penicillin-binding protein 2x"/>
    <property type="match status" value="1"/>
</dbReference>
<keyword evidence="14" id="KW-0472">Membrane</keyword>
<reference evidence="19" key="1">
    <citation type="submission" date="2020-08" db="EMBL/GenBank/DDBJ databases">
        <title>Spodoptera exigua strain:BAW_Kor-Di-RS1 Genome sequencing and assembly.</title>
        <authorList>
            <person name="Kim J."/>
            <person name="Nam H.Y."/>
            <person name="Kwon M."/>
            <person name="Choi J.H."/>
            <person name="Cho S.R."/>
            <person name="Kim G.-H."/>
        </authorList>
    </citation>
    <scope>NUCLEOTIDE SEQUENCE</scope>
    <source>
        <strain evidence="19">BAW_Kor-Di-RS1</strain>
        <tissue evidence="19">Whole-body</tissue>
    </source>
</reference>
<dbReference type="PROSITE" id="PS51100">
    <property type="entry name" value="PTS_EIIB_TYPE_3"/>
    <property type="match status" value="1"/>
</dbReference>
<keyword evidence="7" id="KW-0808">Transferase</keyword>
<evidence type="ECO:0000256" key="4">
    <source>
        <dbReference type="ARBA" id="ARBA00022553"/>
    </source>
</evidence>
<evidence type="ECO:0000256" key="6">
    <source>
        <dbReference type="ARBA" id="ARBA00022618"/>
    </source>
</evidence>
<dbReference type="InterPro" id="IPR001460">
    <property type="entry name" value="PCN-bd_Tpept"/>
</dbReference>
<dbReference type="Pfam" id="PF03717">
    <property type="entry name" value="PBP_dimer"/>
    <property type="match status" value="1"/>
</dbReference>
<keyword evidence="16" id="KW-0131">Cell cycle</keyword>
<keyword evidence="13" id="KW-1133">Transmembrane helix</keyword>
<dbReference type="Gene3D" id="3.90.1310.10">
    <property type="entry name" value="Penicillin-binding protein 2a (Domain 2)"/>
    <property type="match status" value="1"/>
</dbReference>
<dbReference type="GO" id="GO:0009401">
    <property type="term" value="P:phosphoenolpyruvate-dependent sugar phosphotransferase system"/>
    <property type="evidence" value="ECO:0007669"/>
    <property type="project" value="UniProtKB-KW"/>
</dbReference>
<dbReference type="PANTHER" id="PTHR30627">
    <property type="entry name" value="PEPTIDOGLYCAN D,D-TRANSPEPTIDASE"/>
    <property type="match status" value="1"/>
</dbReference>
<dbReference type="GO" id="GO:0005886">
    <property type="term" value="C:plasma membrane"/>
    <property type="evidence" value="ECO:0007669"/>
    <property type="project" value="UniProtKB-SubCell"/>
</dbReference>
<keyword evidence="4" id="KW-0597">Phosphoprotein</keyword>
<evidence type="ECO:0000256" key="17">
    <source>
        <dbReference type="ARBA" id="ARBA00023316"/>
    </source>
</evidence>
<keyword evidence="3" id="KW-1003">Cell membrane</keyword>
<dbReference type="GO" id="GO:0046677">
    <property type="term" value="P:response to antibiotic"/>
    <property type="evidence" value="ECO:0007669"/>
    <property type="project" value="UniProtKB-KW"/>
</dbReference>
<evidence type="ECO:0000256" key="11">
    <source>
        <dbReference type="ARBA" id="ARBA00022960"/>
    </source>
</evidence>
<evidence type="ECO:0000256" key="2">
    <source>
        <dbReference type="ARBA" id="ARBA00022448"/>
    </source>
</evidence>
<keyword evidence="20" id="KW-1185">Reference proteome</keyword>
<dbReference type="GO" id="GO:0051301">
    <property type="term" value="P:cell division"/>
    <property type="evidence" value="ECO:0007669"/>
    <property type="project" value="UniProtKB-KW"/>
</dbReference>
<dbReference type="InterPro" id="IPR013012">
    <property type="entry name" value="PTS_EIIB_3"/>
</dbReference>
<keyword evidence="5" id="KW-0762">Sugar transport</keyword>
<organism evidence="19 20">
    <name type="scientific">Spodoptera exigua</name>
    <name type="common">Beet armyworm</name>
    <name type="synonym">Noctua fulgens</name>
    <dbReference type="NCBI Taxonomy" id="7107"/>
    <lineage>
        <taxon>Eukaryota</taxon>
        <taxon>Metazoa</taxon>
        <taxon>Ecdysozoa</taxon>
        <taxon>Arthropoda</taxon>
        <taxon>Hexapoda</taxon>
        <taxon>Insecta</taxon>
        <taxon>Pterygota</taxon>
        <taxon>Neoptera</taxon>
        <taxon>Endopterygota</taxon>
        <taxon>Lepidoptera</taxon>
        <taxon>Glossata</taxon>
        <taxon>Ditrysia</taxon>
        <taxon>Noctuoidea</taxon>
        <taxon>Noctuidae</taxon>
        <taxon>Amphipyrinae</taxon>
        <taxon>Spodoptera</taxon>
    </lineage>
</organism>
<evidence type="ECO:0000259" key="18">
    <source>
        <dbReference type="PROSITE" id="PS51100"/>
    </source>
</evidence>